<dbReference type="Proteomes" id="UP001243009">
    <property type="component" value="Unassembled WGS sequence"/>
</dbReference>
<evidence type="ECO:0000313" key="2">
    <source>
        <dbReference type="Proteomes" id="UP001243009"/>
    </source>
</evidence>
<reference evidence="1 2" key="1">
    <citation type="submission" date="2023-08" db="EMBL/GenBank/DDBJ databases">
        <title>The draft genome sequence of Paracraurococcus sp. LOR1-02.</title>
        <authorList>
            <person name="Kingkaew E."/>
            <person name="Tanasupawat S."/>
        </authorList>
    </citation>
    <scope>NUCLEOTIDE SEQUENCE [LARGE SCALE GENOMIC DNA]</scope>
    <source>
        <strain evidence="1 2">LOR1-02</strain>
    </source>
</reference>
<organism evidence="1 2">
    <name type="scientific">Paracraurococcus lichenis</name>
    <dbReference type="NCBI Taxonomy" id="3064888"/>
    <lineage>
        <taxon>Bacteria</taxon>
        <taxon>Pseudomonadati</taxon>
        <taxon>Pseudomonadota</taxon>
        <taxon>Alphaproteobacteria</taxon>
        <taxon>Acetobacterales</taxon>
        <taxon>Roseomonadaceae</taxon>
        <taxon>Paracraurococcus</taxon>
    </lineage>
</organism>
<accession>A0ABT9E8B1</accession>
<gene>
    <name evidence="1" type="ORF">Q7A36_29135</name>
</gene>
<proteinExistence type="predicted"/>
<dbReference type="EMBL" id="JAUTWS010000048">
    <property type="protein sequence ID" value="MDO9712442.1"/>
    <property type="molecule type" value="Genomic_DNA"/>
</dbReference>
<name>A0ABT9E8B1_9PROT</name>
<comment type="caution">
    <text evidence="1">The sequence shown here is derived from an EMBL/GenBank/DDBJ whole genome shotgun (WGS) entry which is preliminary data.</text>
</comment>
<keyword evidence="2" id="KW-1185">Reference proteome</keyword>
<protein>
    <submittedName>
        <fullName evidence="1">Uncharacterized protein</fullName>
    </submittedName>
</protein>
<sequence>MPADPTDHRPIPPGPGLEAAIASLGVSKDELREGAEAIAGLGRHALTSAQRIADEAPVSAEIFWSLGTRQLRIAALLRILADAVPDA</sequence>
<evidence type="ECO:0000313" key="1">
    <source>
        <dbReference type="EMBL" id="MDO9712442.1"/>
    </source>
</evidence>
<dbReference type="RefSeq" id="WP_305107297.1">
    <property type="nucleotide sequence ID" value="NZ_JAUTWS010000048.1"/>
</dbReference>